<protein>
    <submittedName>
        <fullName evidence="1">Uncharacterized protein</fullName>
    </submittedName>
</protein>
<comment type="caution">
    <text evidence="1">The sequence shown here is derived from an EMBL/GenBank/DDBJ whole genome shotgun (WGS) entry which is preliminary data.</text>
</comment>
<dbReference type="AlphaFoldDB" id="A0A8J4FN98"/>
<dbReference type="Proteomes" id="UP000747110">
    <property type="component" value="Unassembled WGS sequence"/>
</dbReference>
<feature type="non-terminal residue" evidence="1">
    <location>
        <position position="178"/>
    </location>
</feature>
<gene>
    <name evidence="1" type="ORF">Vretifemale_12173</name>
</gene>
<keyword evidence="2" id="KW-1185">Reference proteome</keyword>
<accession>A0A8J4FN98</accession>
<sequence length="178" mass="18891">LVVIHQSGQLLLQILAALLQRQLLLVPALLRGRLGAGLLLLEGVLADVLVDLHVQILQVTAADILLKEAGEVLRVLLRLLLLHLLHVLSHMTTIDILLHDLSIELLATAIVADEALLVVGNVQAAIQGTLQASKHLGASRGALQTSIQKAIKGARAILDGINVEVLAIGLLLTRVVLV</sequence>
<dbReference type="EMBL" id="BNCP01000026">
    <property type="protein sequence ID" value="GIL83352.1"/>
    <property type="molecule type" value="Genomic_DNA"/>
</dbReference>
<proteinExistence type="predicted"/>
<evidence type="ECO:0000313" key="1">
    <source>
        <dbReference type="EMBL" id="GIL83352.1"/>
    </source>
</evidence>
<evidence type="ECO:0000313" key="2">
    <source>
        <dbReference type="Proteomes" id="UP000747110"/>
    </source>
</evidence>
<organism evidence="1 2">
    <name type="scientific">Volvox reticuliferus</name>
    <dbReference type="NCBI Taxonomy" id="1737510"/>
    <lineage>
        <taxon>Eukaryota</taxon>
        <taxon>Viridiplantae</taxon>
        <taxon>Chlorophyta</taxon>
        <taxon>core chlorophytes</taxon>
        <taxon>Chlorophyceae</taxon>
        <taxon>CS clade</taxon>
        <taxon>Chlamydomonadales</taxon>
        <taxon>Volvocaceae</taxon>
        <taxon>Volvox</taxon>
    </lineage>
</organism>
<reference evidence="1" key="1">
    <citation type="journal article" date="2021" name="Proc. Natl. Acad. Sci. U.S.A.">
        <title>Three genomes in the algal genus Volvox reveal the fate of a haploid sex-determining region after a transition to homothallism.</title>
        <authorList>
            <person name="Yamamoto K."/>
            <person name="Hamaji T."/>
            <person name="Kawai-Toyooka H."/>
            <person name="Matsuzaki R."/>
            <person name="Takahashi F."/>
            <person name="Nishimura Y."/>
            <person name="Kawachi M."/>
            <person name="Noguchi H."/>
            <person name="Minakuchi Y."/>
            <person name="Umen J.G."/>
            <person name="Toyoda A."/>
            <person name="Nozaki H."/>
        </authorList>
    </citation>
    <scope>NUCLEOTIDE SEQUENCE</scope>
    <source>
        <strain evidence="1">NIES-3786</strain>
    </source>
</reference>
<feature type="non-terminal residue" evidence="1">
    <location>
        <position position="1"/>
    </location>
</feature>
<name>A0A8J4FN98_9CHLO</name>